<dbReference type="AlphaFoldDB" id="A0A438FC48"/>
<gene>
    <name evidence="2" type="ORF">CK203_113875</name>
</gene>
<accession>A0A438FC48</accession>
<dbReference type="InterPro" id="IPR036691">
    <property type="entry name" value="Endo/exonu/phosph_ase_sf"/>
</dbReference>
<comment type="caution">
    <text evidence="2">The sequence shown here is derived from an EMBL/GenBank/DDBJ whole genome shotgun (WGS) entry which is preliminary data.</text>
</comment>
<organism evidence="2 3">
    <name type="scientific">Vitis vinifera</name>
    <name type="common">Grape</name>
    <dbReference type="NCBI Taxonomy" id="29760"/>
    <lineage>
        <taxon>Eukaryota</taxon>
        <taxon>Viridiplantae</taxon>
        <taxon>Streptophyta</taxon>
        <taxon>Embryophyta</taxon>
        <taxon>Tracheophyta</taxon>
        <taxon>Spermatophyta</taxon>
        <taxon>Magnoliopsida</taxon>
        <taxon>eudicotyledons</taxon>
        <taxon>Gunneridae</taxon>
        <taxon>Pentapetalae</taxon>
        <taxon>rosids</taxon>
        <taxon>Vitales</taxon>
        <taxon>Vitaceae</taxon>
        <taxon>Viteae</taxon>
        <taxon>Vitis</taxon>
    </lineage>
</organism>
<name>A0A438FC48_VITVI</name>
<evidence type="ECO:0000256" key="1">
    <source>
        <dbReference type="SAM" id="MobiDB-lite"/>
    </source>
</evidence>
<evidence type="ECO:0008006" key="4">
    <source>
        <dbReference type="Google" id="ProtNLM"/>
    </source>
</evidence>
<sequence>MGNRPQESEDLEEREDPGSSWDESSLAKFSKTLGFTTEGVEGEILKLLLRLKTRRDQGKKKGILGMSRFDREVKKLECLINYDGESRKKGVVRSLGVGRFLEWGVLNVRGAAGGVLVFWDNRVLELIGMEVGLFSISCRFKNCEDGFSWIFSRVYGPTLKRYRELFWEELGAICGLWSDPWCIGGDFNMIRFPNESRRGGRLSSSMRRFSKVIDDLDLRDLPL</sequence>
<dbReference type="Proteomes" id="UP000288805">
    <property type="component" value="Unassembled WGS sequence"/>
</dbReference>
<evidence type="ECO:0000313" key="3">
    <source>
        <dbReference type="Proteomes" id="UP000288805"/>
    </source>
</evidence>
<dbReference type="EMBL" id="QGNW01001052">
    <property type="protein sequence ID" value="RVW57567.1"/>
    <property type="molecule type" value="Genomic_DNA"/>
</dbReference>
<protein>
    <recommendedName>
        <fullName evidence="4">Endonuclease/exonuclease/phosphatase domain-containing protein</fullName>
    </recommendedName>
</protein>
<dbReference type="Gene3D" id="3.60.10.10">
    <property type="entry name" value="Endonuclease/exonuclease/phosphatase"/>
    <property type="match status" value="1"/>
</dbReference>
<proteinExistence type="predicted"/>
<feature type="region of interest" description="Disordered" evidence="1">
    <location>
        <begin position="1"/>
        <end position="24"/>
    </location>
</feature>
<dbReference type="SUPFAM" id="SSF56219">
    <property type="entry name" value="DNase I-like"/>
    <property type="match status" value="1"/>
</dbReference>
<evidence type="ECO:0000313" key="2">
    <source>
        <dbReference type="EMBL" id="RVW57567.1"/>
    </source>
</evidence>
<reference evidence="2 3" key="1">
    <citation type="journal article" date="2018" name="PLoS Genet.">
        <title>Population sequencing reveals clonal diversity and ancestral inbreeding in the grapevine cultivar Chardonnay.</title>
        <authorList>
            <person name="Roach M.J."/>
            <person name="Johnson D.L."/>
            <person name="Bohlmann J."/>
            <person name="van Vuuren H.J."/>
            <person name="Jones S.J."/>
            <person name="Pretorius I.S."/>
            <person name="Schmidt S.A."/>
            <person name="Borneman A.R."/>
        </authorList>
    </citation>
    <scope>NUCLEOTIDE SEQUENCE [LARGE SCALE GENOMIC DNA]</scope>
    <source>
        <strain evidence="3">cv. Chardonnay</strain>
        <tissue evidence="2">Leaf</tissue>
    </source>
</reference>